<dbReference type="Pfam" id="PF00023">
    <property type="entry name" value="Ank"/>
    <property type="match status" value="1"/>
</dbReference>
<dbReference type="eggNOG" id="ENOG502RS6K">
    <property type="taxonomic scope" value="Eukaryota"/>
</dbReference>
<reference evidence="5 6" key="1">
    <citation type="journal article" date="2013" name="BMC Genomics">
        <title>Genomics-driven discovery of the pneumocandin biosynthetic gene cluster in the fungus Glarea lozoyensis.</title>
        <authorList>
            <person name="Chen L."/>
            <person name="Yue Q."/>
            <person name="Zhang X."/>
            <person name="Xiang M."/>
            <person name="Wang C."/>
            <person name="Li S."/>
            <person name="Che Y."/>
            <person name="Ortiz-Lopez F.J."/>
            <person name="Bills G.F."/>
            <person name="Liu X."/>
            <person name="An Z."/>
        </authorList>
    </citation>
    <scope>NUCLEOTIDE SEQUENCE [LARGE SCALE GENOMIC DNA]</scope>
    <source>
        <strain evidence="6">ATCC 20868 / MF5171</strain>
    </source>
</reference>
<evidence type="ECO:0000256" key="4">
    <source>
        <dbReference type="SAM" id="MobiDB-lite"/>
    </source>
</evidence>
<dbReference type="SMART" id="SM00248">
    <property type="entry name" value="ANK"/>
    <property type="match status" value="3"/>
</dbReference>
<name>S3CXH1_GLAL2</name>
<sequence>MSLLSSGDTLYSPDTSESCSVAPTLNLKPRKTGRPKQWTVKRLWKLSRLYSYSDLPRSDIPAALQEKNWTPSEDAVAKHSKALFGTDPRWLHLRPKNRDDMDKRIEAFKDCQKPKGRAGIDAEGSIRSDEDQETLLNADPSSSWTDASLDDLLELLAQPSSTPTPLIVHDSSGYNPAPIHPTLRSAGDSVFQDESVLPTLARQATHSLGPGPLKLFPYTNGAGKATSDSRSTLSTHISTSSIKRRLPRYSTQYLKKIVRLLDTHSLDDAAPTSIITRSESASSTENESNYRHRYSGLSTGGVGNSKSTDNMFPNTFLVLDRLIHRQGICIPGLKPHDNKICWCAVSDEIGTTELEVMSPEYLGDENLDFNSRDDFGNTVLHLLAARGSSWDLILEVIDLGADVNAKNVAGQNFLHVLEHSAFQTLVKDLSQGRLTSILQKLDVSRFEFNHCDLFGRSFLHNLLREAQSLSEIPFPYLADFKNIPSTRDAFGWIPNPHRRAQVGLGDVSQITGLLAQNPQSQPIVDNYRMPLNVPKSPLTSTPMLSTKGVKKSNRQSSRVPAADIKTTSVKPDETLSDDELWTQARLIETARLAASAPWIEESEGRNGLQCLAEVALDIHIDNGTVVASNSTKRKRNQPDVLPGSLRLNLRYQLVEGLVSAGVGVNNYDDSGSTVLMSFVTHLPDGEDDKALASVLELLLHKGANIHMRNRKGETALHIAVRLGRKVATRVLLDHGANVHARTTEGIGVLLLARAHYLKARNDPSLYASIIVCMAMVIDRGGVASPTIVQEWSCR</sequence>
<dbReference type="EMBL" id="KE145364">
    <property type="protein sequence ID" value="EPE30285.1"/>
    <property type="molecule type" value="Genomic_DNA"/>
</dbReference>
<dbReference type="HOGENOM" id="CLU_007446_0_0_1"/>
<dbReference type="InterPro" id="IPR036770">
    <property type="entry name" value="Ankyrin_rpt-contain_sf"/>
</dbReference>
<organism evidence="5 6">
    <name type="scientific">Glarea lozoyensis (strain ATCC 20868 / MF5171)</name>
    <dbReference type="NCBI Taxonomy" id="1116229"/>
    <lineage>
        <taxon>Eukaryota</taxon>
        <taxon>Fungi</taxon>
        <taxon>Dikarya</taxon>
        <taxon>Ascomycota</taxon>
        <taxon>Pezizomycotina</taxon>
        <taxon>Leotiomycetes</taxon>
        <taxon>Helotiales</taxon>
        <taxon>Helotiaceae</taxon>
        <taxon>Glarea</taxon>
    </lineage>
</organism>
<dbReference type="Gene3D" id="1.25.40.20">
    <property type="entry name" value="Ankyrin repeat-containing domain"/>
    <property type="match status" value="2"/>
</dbReference>
<evidence type="ECO:0000313" key="5">
    <source>
        <dbReference type="EMBL" id="EPE30285.1"/>
    </source>
</evidence>
<dbReference type="KEGG" id="glz:GLAREA_13008"/>
<dbReference type="Proteomes" id="UP000016922">
    <property type="component" value="Unassembled WGS sequence"/>
</dbReference>
<protein>
    <submittedName>
        <fullName evidence="5">Ankyrin repeat-containing protein</fullName>
    </submittedName>
</protein>
<proteinExistence type="predicted"/>
<dbReference type="RefSeq" id="XP_008082678.1">
    <property type="nucleotide sequence ID" value="XM_008084487.1"/>
</dbReference>
<feature type="compositionally biased region" description="Low complexity" evidence="4">
    <location>
        <begin position="278"/>
        <end position="287"/>
    </location>
</feature>
<evidence type="ECO:0000313" key="6">
    <source>
        <dbReference type="Proteomes" id="UP000016922"/>
    </source>
</evidence>
<dbReference type="PANTHER" id="PTHR24189:SF50">
    <property type="entry name" value="ANKYRIN REPEAT AND SOCS BOX PROTEIN 2"/>
    <property type="match status" value="1"/>
</dbReference>
<dbReference type="InterPro" id="IPR002110">
    <property type="entry name" value="Ankyrin_rpt"/>
</dbReference>
<evidence type="ECO:0000256" key="2">
    <source>
        <dbReference type="ARBA" id="ARBA00023043"/>
    </source>
</evidence>
<dbReference type="OrthoDB" id="194358at2759"/>
<dbReference type="PANTHER" id="PTHR24189">
    <property type="entry name" value="MYOTROPHIN"/>
    <property type="match status" value="1"/>
</dbReference>
<accession>S3CXH1</accession>
<dbReference type="OMA" id="KEPRWLH"/>
<dbReference type="InterPro" id="IPR050745">
    <property type="entry name" value="Multifunctional_regulatory"/>
</dbReference>
<feature type="region of interest" description="Disordered" evidence="4">
    <location>
        <begin position="277"/>
        <end position="299"/>
    </location>
</feature>
<feature type="repeat" description="ANK" evidence="3">
    <location>
        <begin position="375"/>
        <end position="408"/>
    </location>
</feature>
<evidence type="ECO:0000256" key="3">
    <source>
        <dbReference type="PROSITE-ProRule" id="PRU00023"/>
    </source>
</evidence>
<dbReference type="GeneID" id="19472048"/>
<dbReference type="Pfam" id="PF12796">
    <property type="entry name" value="Ank_2"/>
    <property type="match status" value="1"/>
</dbReference>
<keyword evidence="2 3" id="KW-0040">ANK repeat</keyword>
<evidence type="ECO:0000256" key="1">
    <source>
        <dbReference type="ARBA" id="ARBA00022737"/>
    </source>
</evidence>
<dbReference type="AlphaFoldDB" id="S3CXH1"/>
<dbReference type="SUPFAM" id="SSF48403">
    <property type="entry name" value="Ankyrin repeat"/>
    <property type="match status" value="1"/>
</dbReference>
<dbReference type="PROSITE" id="PS50088">
    <property type="entry name" value="ANK_REPEAT"/>
    <property type="match status" value="2"/>
</dbReference>
<gene>
    <name evidence="5" type="ORF">GLAREA_13008</name>
</gene>
<feature type="repeat" description="ANK" evidence="3">
    <location>
        <begin position="711"/>
        <end position="743"/>
    </location>
</feature>
<dbReference type="PROSITE" id="PS50297">
    <property type="entry name" value="ANK_REP_REGION"/>
    <property type="match status" value="2"/>
</dbReference>
<keyword evidence="6" id="KW-1185">Reference proteome</keyword>
<feature type="region of interest" description="Disordered" evidence="4">
    <location>
        <begin position="536"/>
        <end position="560"/>
    </location>
</feature>
<keyword evidence="1" id="KW-0677">Repeat</keyword>